<proteinExistence type="predicted"/>
<protein>
    <submittedName>
        <fullName evidence="2">Uncharacterized protein</fullName>
    </submittedName>
</protein>
<evidence type="ECO:0000313" key="2">
    <source>
        <dbReference type="EMBL" id="KAF9332267.1"/>
    </source>
</evidence>
<feature type="signal peptide" evidence="1">
    <location>
        <begin position="1"/>
        <end position="16"/>
    </location>
</feature>
<evidence type="ECO:0000256" key="1">
    <source>
        <dbReference type="SAM" id="SignalP"/>
    </source>
</evidence>
<dbReference type="Proteomes" id="UP000696485">
    <property type="component" value="Unassembled WGS sequence"/>
</dbReference>
<name>A0A9P5SKI7_9FUNG</name>
<organism evidence="2 3">
    <name type="scientific">Podila minutissima</name>
    <dbReference type="NCBI Taxonomy" id="64525"/>
    <lineage>
        <taxon>Eukaryota</taxon>
        <taxon>Fungi</taxon>
        <taxon>Fungi incertae sedis</taxon>
        <taxon>Mucoromycota</taxon>
        <taxon>Mortierellomycotina</taxon>
        <taxon>Mortierellomycetes</taxon>
        <taxon>Mortierellales</taxon>
        <taxon>Mortierellaceae</taxon>
        <taxon>Podila</taxon>
    </lineage>
</organism>
<keyword evidence="3" id="KW-1185">Reference proteome</keyword>
<sequence>MKFSAIALAFVAVASALHQTTSGTTKTTMTTAISSGTATATETSTTVIPITTSATVGVPTIITTTMATPTPTTTGRPRNDGQNLASVPVKVLLAVGGGVAAMAQFL</sequence>
<dbReference type="AlphaFoldDB" id="A0A9P5SKI7"/>
<feature type="chain" id="PRO_5040444783" evidence="1">
    <location>
        <begin position="17"/>
        <end position="106"/>
    </location>
</feature>
<comment type="caution">
    <text evidence="2">The sequence shown here is derived from an EMBL/GenBank/DDBJ whole genome shotgun (WGS) entry which is preliminary data.</text>
</comment>
<accession>A0A9P5SKI7</accession>
<gene>
    <name evidence="2" type="ORF">BG006_004883</name>
</gene>
<dbReference type="EMBL" id="JAAAUY010000271">
    <property type="protein sequence ID" value="KAF9332267.1"/>
    <property type="molecule type" value="Genomic_DNA"/>
</dbReference>
<keyword evidence="1" id="KW-0732">Signal</keyword>
<reference evidence="2" key="1">
    <citation type="journal article" date="2020" name="Fungal Divers.">
        <title>Resolving the Mortierellaceae phylogeny through synthesis of multi-gene phylogenetics and phylogenomics.</title>
        <authorList>
            <person name="Vandepol N."/>
            <person name="Liber J."/>
            <person name="Desiro A."/>
            <person name="Na H."/>
            <person name="Kennedy M."/>
            <person name="Barry K."/>
            <person name="Grigoriev I.V."/>
            <person name="Miller A.N."/>
            <person name="O'Donnell K."/>
            <person name="Stajich J.E."/>
            <person name="Bonito G."/>
        </authorList>
    </citation>
    <scope>NUCLEOTIDE SEQUENCE</scope>
    <source>
        <strain evidence="2">NVP1</strain>
    </source>
</reference>
<evidence type="ECO:0000313" key="3">
    <source>
        <dbReference type="Proteomes" id="UP000696485"/>
    </source>
</evidence>